<evidence type="ECO:0000313" key="2">
    <source>
        <dbReference type="EMBL" id="CAH0726717.1"/>
    </source>
</evidence>
<dbReference type="Proteomes" id="UP000838878">
    <property type="component" value="Chromosome 6"/>
</dbReference>
<accession>A0A8J9W5U3</accession>
<dbReference type="EMBL" id="OV170226">
    <property type="protein sequence ID" value="CAH0726717.1"/>
    <property type="molecule type" value="Genomic_DNA"/>
</dbReference>
<evidence type="ECO:0000256" key="1">
    <source>
        <dbReference type="SAM" id="MobiDB-lite"/>
    </source>
</evidence>
<evidence type="ECO:0000313" key="3">
    <source>
        <dbReference type="Proteomes" id="UP000838878"/>
    </source>
</evidence>
<gene>
    <name evidence="2" type="ORF">BINO364_LOCUS12147</name>
</gene>
<keyword evidence="3" id="KW-1185">Reference proteome</keyword>
<feature type="region of interest" description="Disordered" evidence="1">
    <location>
        <begin position="51"/>
        <end position="71"/>
    </location>
</feature>
<proteinExistence type="predicted"/>
<protein>
    <submittedName>
        <fullName evidence="2">Uncharacterized protein</fullName>
    </submittedName>
</protein>
<name>A0A8J9W5U3_9NEOP</name>
<reference evidence="2" key="1">
    <citation type="submission" date="2021-12" db="EMBL/GenBank/DDBJ databases">
        <authorList>
            <person name="Martin H S."/>
        </authorList>
    </citation>
    <scope>NUCLEOTIDE SEQUENCE</scope>
</reference>
<organism evidence="2 3">
    <name type="scientific">Brenthis ino</name>
    <name type="common">lesser marbled fritillary</name>
    <dbReference type="NCBI Taxonomy" id="405034"/>
    <lineage>
        <taxon>Eukaryota</taxon>
        <taxon>Metazoa</taxon>
        <taxon>Ecdysozoa</taxon>
        <taxon>Arthropoda</taxon>
        <taxon>Hexapoda</taxon>
        <taxon>Insecta</taxon>
        <taxon>Pterygota</taxon>
        <taxon>Neoptera</taxon>
        <taxon>Endopterygota</taxon>
        <taxon>Lepidoptera</taxon>
        <taxon>Glossata</taxon>
        <taxon>Ditrysia</taxon>
        <taxon>Papilionoidea</taxon>
        <taxon>Nymphalidae</taxon>
        <taxon>Heliconiinae</taxon>
        <taxon>Argynnini</taxon>
        <taxon>Brenthis</taxon>
    </lineage>
</organism>
<sequence length="78" mass="8069">MIQICASPAADQYEHCGVGVTQALRASDTPGNLPACTSRILTAKPNNIICGEGGEGDTPGAGPAPSRSVHPAHLRYIW</sequence>
<dbReference type="AlphaFoldDB" id="A0A8J9W5U3"/>
<feature type="non-terminal residue" evidence="2">
    <location>
        <position position="78"/>
    </location>
</feature>